<keyword evidence="9" id="KW-0249">Electron transport</keyword>
<sequence length="117" mass="12828">MAAALGAKARLGPALRELRIHLCQRSAESRGVRDFIEKHYVALKKANPTFPVLIRECSAVQPKLWARYGERPGGQRPPRCCSGTGSDYTERLSAPRRESPRDLVETGEAVRVASGVA</sequence>
<evidence type="ECO:0000256" key="5">
    <source>
        <dbReference type="ARBA" id="ARBA00016394"/>
    </source>
</evidence>
<keyword evidence="7" id="KW-0679">Respiratory chain</keyword>
<evidence type="ECO:0000256" key="6">
    <source>
        <dbReference type="ARBA" id="ARBA00022448"/>
    </source>
</evidence>
<name>A0A6I8PM63_ORNAN</name>
<dbReference type="InterPro" id="IPR036249">
    <property type="entry name" value="Thioredoxin-like_sf"/>
</dbReference>
<evidence type="ECO:0000256" key="12">
    <source>
        <dbReference type="ARBA" id="ARBA00031441"/>
    </source>
</evidence>
<evidence type="ECO:0000256" key="13">
    <source>
        <dbReference type="ARBA" id="ARBA00032513"/>
    </source>
</evidence>
<evidence type="ECO:0000256" key="4">
    <source>
        <dbReference type="ARBA" id="ARBA00011533"/>
    </source>
</evidence>
<evidence type="ECO:0000256" key="11">
    <source>
        <dbReference type="ARBA" id="ARBA00023136"/>
    </source>
</evidence>
<dbReference type="PANTHER" id="PTHR12878:SF0">
    <property type="entry name" value="NADH DEHYDROGENASE [UBIQUINONE] 1 ALPHA SUBCOMPLEX SUBUNIT 2"/>
    <property type="match status" value="1"/>
</dbReference>
<dbReference type="Gene3D" id="3.40.30.10">
    <property type="entry name" value="Glutaredoxin"/>
    <property type="match status" value="1"/>
</dbReference>
<evidence type="ECO:0000259" key="15">
    <source>
        <dbReference type="SMART" id="SM00916"/>
    </source>
</evidence>
<dbReference type="SUPFAM" id="SSF52833">
    <property type="entry name" value="Thioredoxin-like"/>
    <property type="match status" value="1"/>
</dbReference>
<dbReference type="AlphaFoldDB" id="A0A6I8PM63"/>
<accession>A0A6I8PM63</accession>
<keyword evidence="6" id="KW-0813">Transport</keyword>
<dbReference type="GeneTree" id="ENSGT00390000006178"/>
<dbReference type="FunCoup" id="A0A6I8PM63">
    <property type="interactions" value="1171"/>
</dbReference>
<comment type="subcellular location">
    <subcellularLocation>
        <location evidence="2">Mitochondrion inner membrane</location>
        <topology evidence="2">Peripheral membrane protein</topology>
        <orientation evidence="2">Matrix side</orientation>
    </subcellularLocation>
</comment>
<evidence type="ECO:0000313" key="17">
    <source>
        <dbReference type="Proteomes" id="UP000002279"/>
    </source>
</evidence>
<evidence type="ECO:0000313" key="16">
    <source>
        <dbReference type="Ensembl" id="ENSOANP00000052795.1"/>
    </source>
</evidence>
<dbReference type="SMART" id="SM00916">
    <property type="entry name" value="L51_S25_CI-B8"/>
    <property type="match status" value="1"/>
</dbReference>
<dbReference type="InParanoid" id="A0A6I8PM63"/>
<evidence type="ECO:0000256" key="3">
    <source>
        <dbReference type="ARBA" id="ARBA00008939"/>
    </source>
</evidence>
<dbReference type="GO" id="GO:0045271">
    <property type="term" value="C:respiratory chain complex I"/>
    <property type="evidence" value="ECO:0000318"/>
    <property type="project" value="GO_Central"/>
</dbReference>
<reference evidence="16" key="3">
    <citation type="submission" date="2025-09" db="UniProtKB">
        <authorList>
            <consortium name="Ensembl"/>
        </authorList>
    </citation>
    <scope>IDENTIFICATION</scope>
    <source>
        <strain evidence="16">Glennie</strain>
    </source>
</reference>
<feature type="compositionally biased region" description="Basic and acidic residues" evidence="14">
    <location>
        <begin position="88"/>
        <end position="104"/>
    </location>
</feature>
<dbReference type="PANTHER" id="PTHR12878">
    <property type="entry name" value="NADH-UBIQUINONE OXIDOREDUCTASE B8 SUBUNIT"/>
    <property type="match status" value="1"/>
</dbReference>
<comment type="subunit">
    <text evidence="4">Complex I is composed of 45 different subunits.</text>
</comment>
<keyword evidence="8" id="KW-0999">Mitochondrion inner membrane</keyword>
<gene>
    <name evidence="16" type="primary">NDUFA2</name>
</gene>
<feature type="region of interest" description="Disordered" evidence="14">
    <location>
        <begin position="68"/>
        <end position="107"/>
    </location>
</feature>
<evidence type="ECO:0000256" key="8">
    <source>
        <dbReference type="ARBA" id="ARBA00022792"/>
    </source>
</evidence>
<dbReference type="Pfam" id="PF05047">
    <property type="entry name" value="L51_S25_CI-B8"/>
    <property type="match status" value="1"/>
</dbReference>
<keyword evidence="11" id="KW-0472">Membrane</keyword>
<reference evidence="16 17" key="1">
    <citation type="journal article" date="2008" name="Nature">
        <title>Genome analysis of the platypus reveals unique signatures of evolution.</title>
        <authorList>
            <person name="Warren W.C."/>
            <person name="Hillier L.W."/>
            <person name="Marshall Graves J.A."/>
            <person name="Birney E."/>
            <person name="Ponting C.P."/>
            <person name="Grutzner F."/>
            <person name="Belov K."/>
            <person name="Miller W."/>
            <person name="Clarke L."/>
            <person name="Chinwalla A.T."/>
            <person name="Yang S.P."/>
            <person name="Heger A."/>
            <person name="Locke D.P."/>
            <person name="Miethke P."/>
            <person name="Waters P.D."/>
            <person name="Veyrunes F."/>
            <person name="Fulton L."/>
            <person name="Fulton B."/>
            <person name="Graves T."/>
            <person name="Wallis J."/>
            <person name="Puente X.S."/>
            <person name="Lopez-Otin C."/>
            <person name="Ordonez G.R."/>
            <person name="Eichler E.E."/>
            <person name="Chen L."/>
            <person name="Cheng Z."/>
            <person name="Deakin J.E."/>
            <person name="Alsop A."/>
            <person name="Thompson K."/>
            <person name="Kirby P."/>
            <person name="Papenfuss A.T."/>
            <person name="Wakefield M.J."/>
            <person name="Olender T."/>
            <person name="Lancet D."/>
            <person name="Huttley G.A."/>
            <person name="Smit A.F."/>
            <person name="Pask A."/>
            <person name="Temple-Smith P."/>
            <person name="Batzer M.A."/>
            <person name="Walker J.A."/>
            <person name="Konkel M.K."/>
            <person name="Harris R.S."/>
            <person name="Whittington C.M."/>
            <person name="Wong E.S."/>
            <person name="Gemmell N.J."/>
            <person name="Buschiazzo E."/>
            <person name="Vargas Jentzsch I.M."/>
            <person name="Merkel A."/>
            <person name="Schmitz J."/>
            <person name="Zemann A."/>
            <person name="Churakov G."/>
            <person name="Kriegs J.O."/>
            <person name="Brosius J."/>
            <person name="Murchison E.P."/>
            <person name="Sachidanandam R."/>
            <person name="Smith C."/>
            <person name="Hannon G.J."/>
            <person name="Tsend-Ayush E."/>
            <person name="McMillan D."/>
            <person name="Attenborough R."/>
            <person name="Rens W."/>
            <person name="Ferguson-Smith M."/>
            <person name="Lefevre C.M."/>
            <person name="Sharp J.A."/>
            <person name="Nicholas K.R."/>
            <person name="Ray D.A."/>
            <person name="Kube M."/>
            <person name="Reinhardt R."/>
            <person name="Pringle T.H."/>
            <person name="Taylor J."/>
            <person name="Jones R.C."/>
            <person name="Nixon B."/>
            <person name="Dacheux J.L."/>
            <person name="Niwa H."/>
            <person name="Sekita Y."/>
            <person name="Huang X."/>
            <person name="Stark A."/>
            <person name="Kheradpour P."/>
            <person name="Kellis M."/>
            <person name="Flicek P."/>
            <person name="Chen Y."/>
            <person name="Webber C."/>
            <person name="Hardison R."/>
            <person name="Nelson J."/>
            <person name="Hallsworth-Pepin K."/>
            <person name="Delehaunty K."/>
            <person name="Markovic C."/>
            <person name="Minx P."/>
            <person name="Feng Y."/>
            <person name="Kremitzki C."/>
            <person name="Mitreva M."/>
            <person name="Glasscock J."/>
            <person name="Wylie T."/>
            <person name="Wohldmann P."/>
            <person name="Thiru P."/>
            <person name="Nhan M.N."/>
            <person name="Pohl C.S."/>
            <person name="Smith S.M."/>
            <person name="Hou S."/>
            <person name="Nefedov M."/>
            <person name="de Jong P.J."/>
            <person name="Renfree M.B."/>
            <person name="Mardis E.R."/>
            <person name="Wilson R.K."/>
        </authorList>
    </citation>
    <scope>NUCLEOTIDE SEQUENCE [LARGE SCALE GENOMIC DNA]</scope>
    <source>
        <strain evidence="16 17">Glennie</strain>
    </source>
</reference>
<dbReference type="Ensembl" id="ENSOANT00000071094.1">
    <property type="protein sequence ID" value="ENSOANP00000052795.1"/>
    <property type="gene ID" value="ENSOANG00000011664.3"/>
</dbReference>
<evidence type="ECO:0000256" key="9">
    <source>
        <dbReference type="ARBA" id="ARBA00022982"/>
    </source>
</evidence>
<comment type="similarity">
    <text evidence="3">Belongs to the complex I NDUFA2 subunit family.</text>
</comment>
<dbReference type="Bgee" id="ENSOANG00000011664">
    <property type="expression patterns" value="Expressed in cerebellum and 7 other cell types or tissues"/>
</dbReference>
<keyword evidence="10" id="KW-0496">Mitochondrion</keyword>
<evidence type="ECO:0000256" key="10">
    <source>
        <dbReference type="ARBA" id="ARBA00023128"/>
    </source>
</evidence>
<evidence type="ECO:0000256" key="2">
    <source>
        <dbReference type="ARBA" id="ARBA00004443"/>
    </source>
</evidence>
<organism evidence="16 17">
    <name type="scientific">Ornithorhynchus anatinus</name>
    <name type="common">Duckbill platypus</name>
    <dbReference type="NCBI Taxonomy" id="9258"/>
    <lineage>
        <taxon>Eukaryota</taxon>
        <taxon>Metazoa</taxon>
        <taxon>Chordata</taxon>
        <taxon>Craniata</taxon>
        <taxon>Vertebrata</taxon>
        <taxon>Euteleostomi</taxon>
        <taxon>Mammalia</taxon>
        <taxon>Monotremata</taxon>
        <taxon>Ornithorhynchidae</taxon>
        <taxon>Ornithorhynchus</taxon>
    </lineage>
</organism>
<comment type="function">
    <text evidence="1">Accessory subunit of the mitochondrial membrane respiratory chain NADH dehydrogenase (Complex I), that is believed not to be involved in catalysis. Complex I functions in the transfer of electrons from NADH to the respiratory chain. The immediate electron acceptor for the enzyme is believed to be ubiquinone.</text>
</comment>
<evidence type="ECO:0000256" key="14">
    <source>
        <dbReference type="SAM" id="MobiDB-lite"/>
    </source>
</evidence>
<keyword evidence="17" id="KW-1185">Reference proteome</keyword>
<feature type="domain" description="Ribosomal protein/NADH dehydrogenase" evidence="15">
    <location>
        <begin position="24"/>
        <end position="99"/>
    </location>
</feature>
<evidence type="ECO:0000256" key="1">
    <source>
        <dbReference type="ARBA" id="ARBA00003195"/>
    </source>
</evidence>
<evidence type="ECO:0000256" key="7">
    <source>
        <dbReference type="ARBA" id="ARBA00022660"/>
    </source>
</evidence>
<dbReference type="InterPro" id="IPR007741">
    <property type="entry name" value="Ribosomal_mL43/mS25/NADH_DH"/>
</dbReference>
<dbReference type="Proteomes" id="UP000002279">
    <property type="component" value="Chromosome X2"/>
</dbReference>
<proteinExistence type="inferred from homology"/>
<protein>
    <recommendedName>
        <fullName evidence="5">NADH dehydrogenase [ubiquinone] 1 alpha subcomplex subunit 2</fullName>
    </recommendedName>
    <alternativeName>
        <fullName evidence="12">Complex I-B8</fullName>
    </alternativeName>
    <alternativeName>
        <fullName evidence="13">NADH-ubiquinone oxidoreductase B8 subunit</fullName>
    </alternativeName>
</protein>
<reference evidence="16" key="2">
    <citation type="submission" date="2025-08" db="UniProtKB">
        <authorList>
            <consortium name="Ensembl"/>
        </authorList>
    </citation>
    <scope>IDENTIFICATION</scope>
    <source>
        <strain evidence="16">Glennie</strain>
    </source>
</reference>
<dbReference type="GO" id="GO:0005743">
    <property type="term" value="C:mitochondrial inner membrane"/>
    <property type="evidence" value="ECO:0007669"/>
    <property type="project" value="UniProtKB-SubCell"/>
</dbReference>
<dbReference type="InterPro" id="IPR016464">
    <property type="entry name" value="NADH_Ub_cplx-1_asu_su-2"/>
</dbReference>